<evidence type="ECO:0000256" key="6">
    <source>
        <dbReference type="ARBA" id="ARBA00023157"/>
    </source>
</evidence>
<dbReference type="GO" id="GO:0003743">
    <property type="term" value="F:translation initiation factor activity"/>
    <property type="evidence" value="ECO:0007669"/>
    <property type="project" value="UniProtKB-KW"/>
</dbReference>
<evidence type="ECO:0000256" key="11">
    <source>
        <dbReference type="SAM" id="MobiDB-lite"/>
    </source>
</evidence>
<dbReference type="InterPro" id="IPR019770">
    <property type="entry name" value="TIF_eIF_4E_CS"/>
</dbReference>
<evidence type="ECO:0000256" key="3">
    <source>
        <dbReference type="ARBA" id="ARBA00022845"/>
    </source>
</evidence>
<dbReference type="AlphaFoldDB" id="A0A1D2AC24"/>
<dbReference type="GO" id="GO:0000340">
    <property type="term" value="F:RNA 7-methylguanosine cap binding"/>
    <property type="evidence" value="ECO:0007669"/>
    <property type="project" value="TreeGrafter"/>
</dbReference>
<accession>A0A1D2AC24</accession>
<evidence type="ECO:0000313" key="12">
    <source>
        <dbReference type="EMBL" id="JAT76750.1"/>
    </source>
</evidence>
<proteinExistence type="inferred from homology"/>
<evidence type="ECO:0000256" key="9">
    <source>
        <dbReference type="ARBA" id="ARBA00041713"/>
    </source>
</evidence>
<feature type="compositionally biased region" description="Basic and acidic residues" evidence="11">
    <location>
        <begin position="45"/>
        <end position="58"/>
    </location>
</feature>
<name>A0A1D2AC24_AUXPR</name>
<dbReference type="GO" id="GO:0006417">
    <property type="term" value="P:regulation of translation"/>
    <property type="evidence" value="ECO:0007669"/>
    <property type="project" value="UniProtKB-KW"/>
</dbReference>
<keyword evidence="6" id="KW-1015">Disulfide bond</keyword>
<protein>
    <recommendedName>
        <fullName evidence="8">eIF-4F 25 kDa subunit</fullName>
    </recommendedName>
    <alternativeName>
        <fullName evidence="9">eIF-4F p26 subunit</fullName>
    </alternativeName>
    <alternativeName>
        <fullName evidence="7">mRNA cap-binding protein</fullName>
    </alternativeName>
</protein>
<dbReference type="FunFam" id="3.30.760.10:FF:000003">
    <property type="entry name" value="Eukaryotic translation initiation factor 4E"/>
    <property type="match status" value="1"/>
</dbReference>
<dbReference type="PANTHER" id="PTHR11960">
    <property type="entry name" value="EUKARYOTIC TRANSLATION INITIATION FACTOR 4E RELATED"/>
    <property type="match status" value="1"/>
</dbReference>
<feature type="region of interest" description="Disordered" evidence="11">
    <location>
        <begin position="45"/>
        <end position="71"/>
    </location>
</feature>
<dbReference type="Gene3D" id="3.30.760.10">
    <property type="entry name" value="RNA Cap, Translation Initiation Factor Eif4e"/>
    <property type="match status" value="1"/>
</dbReference>
<dbReference type="PROSITE" id="PS00813">
    <property type="entry name" value="IF4E"/>
    <property type="match status" value="1"/>
</dbReference>
<dbReference type="EMBL" id="GDKF01001872">
    <property type="protein sequence ID" value="JAT76750.1"/>
    <property type="molecule type" value="Transcribed_RNA"/>
</dbReference>
<evidence type="ECO:0000256" key="2">
    <source>
        <dbReference type="ARBA" id="ARBA00022540"/>
    </source>
</evidence>
<dbReference type="SUPFAM" id="SSF55418">
    <property type="entry name" value="eIF4e-like"/>
    <property type="match status" value="1"/>
</dbReference>
<keyword evidence="3" id="KW-0810">Translation regulation</keyword>
<organism evidence="12">
    <name type="scientific">Auxenochlorella protothecoides</name>
    <name type="common">Green microalga</name>
    <name type="synonym">Chlorella protothecoides</name>
    <dbReference type="NCBI Taxonomy" id="3075"/>
    <lineage>
        <taxon>Eukaryota</taxon>
        <taxon>Viridiplantae</taxon>
        <taxon>Chlorophyta</taxon>
        <taxon>core chlorophytes</taxon>
        <taxon>Trebouxiophyceae</taxon>
        <taxon>Chlorellales</taxon>
        <taxon>Chlorellaceae</taxon>
        <taxon>Auxenochlorella</taxon>
    </lineage>
</organism>
<comment type="similarity">
    <text evidence="1 10">Belongs to the eukaryotic initiation factor 4E family.</text>
</comment>
<sequence>HLLTSALQTSRRDQTVSAAFRTAHTPAAPVITSCIRAGERVQRTAMAEDGKPVAREEGEASPAKVEAANEETHPLETKWTFWFDNPEGKQHQAQWGKTLRPVYTFGTVEEFWGLYNNILPPSRLAVGADIHLFRDGIEPKWEDPACANGGKWSFLIPRGGSPSAAQLLDTNWLHVILACIGEQFDDGEEICGGVVNVRAKQYRIALWTRTAANEAVQVAIAKQLKEVLQMSDHAKIGFMAHSDAKQSNKPKDRYTV</sequence>
<evidence type="ECO:0000256" key="1">
    <source>
        <dbReference type="ARBA" id="ARBA00009860"/>
    </source>
</evidence>
<dbReference type="GO" id="GO:0016281">
    <property type="term" value="C:eukaryotic translation initiation factor 4F complex"/>
    <property type="evidence" value="ECO:0007669"/>
    <property type="project" value="TreeGrafter"/>
</dbReference>
<feature type="non-terminal residue" evidence="12">
    <location>
        <position position="1"/>
    </location>
</feature>
<reference evidence="12" key="1">
    <citation type="submission" date="2015-08" db="EMBL/GenBank/DDBJ databases">
        <authorList>
            <person name="Babu N.S."/>
            <person name="Beckwith C.J."/>
            <person name="Beseler K.G."/>
            <person name="Brison A."/>
            <person name="Carone J.V."/>
            <person name="Caskin T.P."/>
            <person name="Diamond M."/>
            <person name="Durham M.E."/>
            <person name="Foxe J.M."/>
            <person name="Go M."/>
            <person name="Henderson B.A."/>
            <person name="Jones I.B."/>
            <person name="McGettigan J.A."/>
            <person name="Micheletti S.J."/>
            <person name="Nasrallah M.E."/>
            <person name="Ortiz D."/>
            <person name="Piller C.R."/>
            <person name="Privatt S.R."/>
            <person name="Schneider S.L."/>
            <person name="Sharp S."/>
            <person name="Smith T.C."/>
            <person name="Stanton J.D."/>
            <person name="Ullery H.E."/>
            <person name="Wilson R.J."/>
            <person name="Serrano M.G."/>
            <person name="Buck G."/>
            <person name="Lee V."/>
            <person name="Wang Y."/>
            <person name="Carvalho R."/>
            <person name="Voegtly L."/>
            <person name="Shi R."/>
            <person name="Duckworth R."/>
            <person name="Johnson A."/>
            <person name="Loviza R."/>
            <person name="Walstead R."/>
            <person name="Shah Z."/>
            <person name="Kiflezghi M."/>
            <person name="Wade K."/>
            <person name="Ball S.L."/>
            <person name="Bradley K.W."/>
            <person name="Asai D.J."/>
            <person name="Bowman C.A."/>
            <person name="Russell D.A."/>
            <person name="Pope W.H."/>
            <person name="Jacobs-Sera D."/>
            <person name="Hendrix R.W."/>
            <person name="Hatfull G.F."/>
        </authorList>
    </citation>
    <scope>NUCLEOTIDE SEQUENCE</scope>
</reference>
<keyword evidence="2 10" id="KW-0396">Initiation factor</keyword>
<gene>
    <name evidence="12" type="ORF">g.15818</name>
</gene>
<evidence type="ECO:0000256" key="4">
    <source>
        <dbReference type="ARBA" id="ARBA00022884"/>
    </source>
</evidence>
<evidence type="ECO:0000256" key="10">
    <source>
        <dbReference type="RuleBase" id="RU004374"/>
    </source>
</evidence>
<evidence type="ECO:0000256" key="7">
    <source>
        <dbReference type="ARBA" id="ARBA00030245"/>
    </source>
</evidence>
<keyword evidence="4 10" id="KW-0694">RNA-binding</keyword>
<dbReference type="PANTHER" id="PTHR11960:SF8">
    <property type="entry name" value="EUKARYOTIC TRANSLATION INITIATION FACTOR 4E1-RELATED"/>
    <property type="match status" value="1"/>
</dbReference>
<keyword evidence="5 10" id="KW-0648">Protein biosynthesis</keyword>
<evidence type="ECO:0000256" key="8">
    <source>
        <dbReference type="ARBA" id="ARBA00032656"/>
    </source>
</evidence>
<dbReference type="InterPro" id="IPR023398">
    <property type="entry name" value="TIF_eIF4e-like"/>
</dbReference>
<evidence type="ECO:0000256" key="5">
    <source>
        <dbReference type="ARBA" id="ARBA00022917"/>
    </source>
</evidence>
<dbReference type="Pfam" id="PF01652">
    <property type="entry name" value="IF4E"/>
    <property type="match status" value="1"/>
</dbReference>
<dbReference type="InterPro" id="IPR001040">
    <property type="entry name" value="TIF_eIF_4E"/>
</dbReference>